<dbReference type="SUPFAM" id="SSF88723">
    <property type="entry name" value="PIN domain-like"/>
    <property type="match status" value="1"/>
</dbReference>
<dbReference type="Pfam" id="PF01850">
    <property type="entry name" value="PIN"/>
    <property type="match status" value="1"/>
</dbReference>
<reference evidence="2 3" key="1">
    <citation type="submission" date="2019-09" db="EMBL/GenBank/DDBJ databases">
        <title>Salinarimonas rosea gen. nov., sp. nov., a new member of the a-2 subgroup of the Proteobacteria.</title>
        <authorList>
            <person name="Liu J."/>
        </authorList>
    </citation>
    <scope>NUCLEOTIDE SEQUENCE [LARGE SCALE GENOMIC DNA]</scope>
    <source>
        <strain evidence="2 3">BN140002</strain>
    </source>
</reference>
<protein>
    <submittedName>
        <fullName evidence="2">Type II toxin-antitoxin system VapC family toxin</fullName>
    </submittedName>
</protein>
<dbReference type="RefSeq" id="WP_149818802.1">
    <property type="nucleotide sequence ID" value="NZ_VUOA01000027.1"/>
</dbReference>
<dbReference type="InterPro" id="IPR002716">
    <property type="entry name" value="PIN_dom"/>
</dbReference>
<accession>A0A5B2VCA2</accession>
<dbReference type="AlphaFoldDB" id="A0A5B2VCA2"/>
<keyword evidence="3" id="KW-1185">Reference proteome</keyword>
<proteinExistence type="predicted"/>
<sequence>MRWESFRGTRLYLDANVVIYSRERPNRWSALLDELLEAIDDGTVTAVTSELTLAEVLVKPIDVQAADVVAGYERMLSPASPIIVVPVTRDILRITAELRARLRLKPMDAIHVATALAMDCHHVVPEDTRLRLPRELDHPRLVTVEGSTR</sequence>
<name>A0A5B2VCA2_9HYPH</name>
<dbReference type="InterPro" id="IPR029060">
    <property type="entry name" value="PIN-like_dom_sf"/>
</dbReference>
<organism evidence="2 3">
    <name type="scientific">Salinarimonas soli</name>
    <dbReference type="NCBI Taxonomy" id="1638099"/>
    <lineage>
        <taxon>Bacteria</taxon>
        <taxon>Pseudomonadati</taxon>
        <taxon>Pseudomonadota</taxon>
        <taxon>Alphaproteobacteria</taxon>
        <taxon>Hyphomicrobiales</taxon>
        <taxon>Salinarimonadaceae</taxon>
        <taxon>Salinarimonas</taxon>
    </lineage>
</organism>
<dbReference type="OrthoDB" id="574461at2"/>
<evidence type="ECO:0000313" key="3">
    <source>
        <dbReference type="Proteomes" id="UP000323142"/>
    </source>
</evidence>
<gene>
    <name evidence="2" type="ORF">F0L46_14645</name>
</gene>
<feature type="domain" description="PIN" evidence="1">
    <location>
        <begin position="12"/>
        <end position="131"/>
    </location>
</feature>
<evidence type="ECO:0000313" key="2">
    <source>
        <dbReference type="EMBL" id="KAA2236378.1"/>
    </source>
</evidence>
<dbReference type="Proteomes" id="UP000323142">
    <property type="component" value="Unassembled WGS sequence"/>
</dbReference>
<evidence type="ECO:0000259" key="1">
    <source>
        <dbReference type="Pfam" id="PF01850"/>
    </source>
</evidence>
<comment type="caution">
    <text evidence="2">The sequence shown here is derived from an EMBL/GenBank/DDBJ whole genome shotgun (WGS) entry which is preliminary data.</text>
</comment>
<dbReference type="EMBL" id="VUOA01000027">
    <property type="protein sequence ID" value="KAA2236378.1"/>
    <property type="molecule type" value="Genomic_DNA"/>
</dbReference>
<reference evidence="2 3" key="2">
    <citation type="submission" date="2019-09" db="EMBL/GenBank/DDBJ databases">
        <authorList>
            <person name="Jin C."/>
        </authorList>
    </citation>
    <scope>NUCLEOTIDE SEQUENCE [LARGE SCALE GENOMIC DNA]</scope>
    <source>
        <strain evidence="2 3">BN140002</strain>
    </source>
</reference>
<dbReference type="Gene3D" id="3.40.50.1010">
    <property type="entry name" value="5'-nuclease"/>
    <property type="match status" value="1"/>
</dbReference>